<feature type="compositionally biased region" description="Basic and acidic residues" evidence="1">
    <location>
        <begin position="45"/>
        <end position="58"/>
    </location>
</feature>
<organism evidence="4 5">
    <name type="scientific">Geodia barretti</name>
    <name type="common">Barrett's horny sponge</name>
    <dbReference type="NCBI Taxonomy" id="519541"/>
    <lineage>
        <taxon>Eukaryota</taxon>
        <taxon>Metazoa</taxon>
        <taxon>Porifera</taxon>
        <taxon>Demospongiae</taxon>
        <taxon>Heteroscleromorpha</taxon>
        <taxon>Tetractinellida</taxon>
        <taxon>Astrophorina</taxon>
        <taxon>Geodiidae</taxon>
        <taxon>Geodia</taxon>
    </lineage>
</organism>
<dbReference type="PROSITE" id="PS50053">
    <property type="entry name" value="UBIQUITIN_2"/>
    <property type="match status" value="1"/>
</dbReference>
<protein>
    <submittedName>
        <fullName evidence="4">Transmembrane and ubiquitin-like domain-containing protein 2</fullName>
    </submittedName>
</protein>
<name>A0AA35TR20_GEOBA</name>
<keyword evidence="2 4" id="KW-0812">Transmembrane</keyword>
<reference evidence="4" key="1">
    <citation type="submission" date="2023-03" db="EMBL/GenBank/DDBJ databases">
        <authorList>
            <person name="Steffen K."/>
            <person name="Cardenas P."/>
        </authorList>
    </citation>
    <scope>NUCLEOTIDE SEQUENCE</scope>
</reference>
<dbReference type="SMART" id="SM00213">
    <property type="entry name" value="UBQ"/>
    <property type="match status" value="1"/>
</dbReference>
<dbReference type="GO" id="GO:0036503">
    <property type="term" value="P:ERAD pathway"/>
    <property type="evidence" value="ECO:0007669"/>
    <property type="project" value="InterPro"/>
</dbReference>
<evidence type="ECO:0000313" key="5">
    <source>
        <dbReference type="Proteomes" id="UP001174909"/>
    </source>
</evidence>
<comment type="caution">
    <text evidence="4">The sequence shown here is derived from an EMBL/GenBank/DDBJ whole genome shotgun (WGS) entry which is preliminary data.</text>
</comment>
<keyword evidence="2" id="KW-1133">Transmembrane helix</keyword>
<dbReference type="InterPro" id="IPR040352">
    <property type="entry name" value="TMUB1/2"/>
</dbReference>
<evidence type="ECO:0000256" key="1">
    <source>
        <dbReference type="SAM" id="MobiDB-lite"/>
    </source>
</evidence>
<evidence type="ECO:0000256" key="2">
    <source>
        <dbReference type="SAM" id="Phobius"/>
    </source>
</evidence>
<dbReference type="InterPro" id="IPR029071">
    <property type="entry name" value="Ubiquitin-like_domsf"/>
</dbReference>
<feature type="region of interest" description="Disordered" evidence="1">
    <location>
        <begin position="39"/>
        <end position="115"/>
    </location>
</feature>
<dbReference type="EMBL" id="CASHTH010003990">
    <property type="protein sequence ID" value="CAI8052171.1"/>
    <property type="molecule type" value="Genomic_DNA"/>
</dbReference>
<accession>A0AA35TR20</accession>
<evidence type="ECO:0000259" key="3">
    <source>
        <dbReference type="PROSITE" id="PS50053"/>
    </source>
</evidence>
<feature type="compositionally biased region" description="Polar residues" evidence="1">
    <location>
        <begin position="89"/>
        <end position="98"/>
    </location>
</feature>
<sequence length="268" mass="30153">MAADHQLVEGVGDEVVLFAAFLVLSICFFACLSLRGNRSRHRRHSDSEREGNDERTDEATSSPPATAAVDNERESVLERHVGEELSSDPPRQQQSGETTVRARFPQPQSDEGEGDESLCIRLILPNNSTININAQRSTTLGDLRRMHFQEQLSERRPIRFIYQGRVLENDAQTLQELGVGAHHAIHVHIGRPRPLNGQENQNIGPQPPGQMLDISQLFLPLFGLIIAICWVSMFCFPYVFTLVTKILLFVLSLVYVFLTYIMTRTTTA</sequence>
<feature type="domain" description="Ubiquitin-like" evidence="3">
    <location>
        <begin position="118"/>
        <end position="194"/>
    </location>
</feature>
<feature type="compositionally biased region" description="Basic and acidic residues" evidence="1">
    <location>
        <begin position="70"/>
        <end position="83"/>
    </location>
</feature>
<gene>
    <name evidence="4" type="ORF">GBAR_LOCUS28554</name>
</gene>
<dbReference type="PANTHER" id="PTHR14557">
    <property type="entry name" value="PROTEIN C7ORF21"/>
    <property type="match status" value="1"/>
</dbReference>
<dbReference type="Gene3D" id="3.10.20.90">
    <property type="entry name" value="Phosphatidylinositol 3-kinase Catalytic Subunit, Chain A, domain 1"/>
    <property type="match status" value="1"/>
</dbReference>
<keyword evidence="2" id="KW-0472">Membrane</keyword>
<dbReference type="InterPro" id="IPR000626">
    <property type="entry name" value="Ubiquitin-like_dom"/>
</dbReference>
<dbReference type="PANTHER" id="PTHR14557:SF5">
    <property type="entry name" value="UBIQUITIN-LIKE DOMAIN-CONTAINING PROTEIN"/>
    <property type="match status" value="1"/>
</dbReference>
<keyword evidence="5" id="KW-1185">Reference proteome</keyword>
<feature type="transmembrane region" description="Helical" evidence="2">
    <location>
        <begin position="15"/>
        <end position="34"/>
    </location>
</feature>
<feature type="transmembrane region" description="Helical" evidence="2">
    <location>
        <begin position="246"/>
        <end position="263"/>
    </location>
</feature>
<feature type="transmembrane region" description="Helical" evidence="2">
    <location>
        <begin position="217"/>
        <end position="240"/>
    </location>
</feature>
<proteinExistence type="predicted"/>
<dbReference type="SUPFAM" id="SSF54236">
    <property type="entry name" value="Ubiquitin-like"/>
    <property type="match status" value="1"/>
</dbReference>
<dbReference type="Proteomes" id="UP001174909">
    <property type="component" value="Unassembled WGS sequence"/>
</dbReference>
<dbReference type="AlphaFoldDB" id="A0AA35TR20"/>
<evidence type="ECO:0000313" key="4">
    <source>
        <dbReference type="EMBL" id="CAI8052171.1"/>
    </source>
</evidence>
<dbReference type="Pfam" id="PF00240">
    <property type="entry name" value="ubiquitin"/>
    <property type="match status" value="1"/>
</dbReference>